<dbReference type="Pfam" id="PF04072">
    <property type="entry name" value="LCM"/>
    <property type="match status" value="1"/>
</dbReference>
<reference evidence="3 4" key="1">
    <citation type="submission" date="2023-03" db="EMBL/GenBank/DDBJ databases">
        <title>Diaphorobacter basophil sp. nov., isolated from a sewage-treatment plant.</title>
        <authorList>
            <person name="Yang K."/>
        </authorList>
    </citation>
    <scope>NUCLEOTIDE SEQUENCE [LARGE SCALE GENOMIC DNA]</scope>
    <source>
        <strain evidence="3 4">Y-1</strain>
    </source>
</reference>
<protein>
    <submittedName>
        <fullName evidence="3">Class I SAM-dependent methyltransferase</fullName>
        <ecNumber evidence="3">2.1.1.-</ecNumber>
    </submittedName>
</protein>
<dbReference type="Proteomes" id="UP001303211">
    <property type="component" value="Chromosome"/>
</dbReference>
<evidence type="ECO:0000313" key="4">
    <source>
        <dbReference type="Proteomes" id="UP001303211"/>
    </source>
</evidence>
<dbReference type="InterPro" id="IPR029063">
    <property type="entry name" value="SAM-dependent_MTases_sf"/>
</dbReference>
<dbReference type="GO" id="GO:0032259">
    <property type="term" value="P:methylation"/>
    <property type="evidence" value="ECO:0007669"/>
    <property type="project" value="UniProtKB-KW"/>
</dbReference>
<accession>A0ABZ0J2Y7</accession>
<sequence length="280" mass="31358">MTDSPEPQLQAHPRLSAVQQTMLIPLVARALGGGLFPGHACGDQQAAELVRRLQLPTAPYLVDRPTVLNILWRTKVIRDTGLAFFARHPEAWGVNLGCGLSQYFQWLDNGRNTWLDTDMRPSMELRRRLLPPDTARQRSAIIDLRRPQWWQDLNLPAQALGQPLFMLCEGVLMYLQPQQVRHVLHSFAAQAPAGSRLVIDILAGCAVGMAQWHASVGPTKAQFHWGIRSLQELTDCHPRLRLLATHSVAASHGWMGIAAERMWSYWSSTPLYGVVELGVD</sequence>
<dbReference type="SUPFAM" id="SSF53335">
    <property type="entry name" value="S-adenosyl-L-methionine-dependent methyltransferases"/>
    <property type="match status" value="1"/>
</dbReference>
<evidence type="ECO:0000256" key="2">
    <source>
        <dbReference type="ARBA" id="ARBA00022679"/>
    </source>
</evidence>
<gene>
    <name evidence="3" type="ORF">P4826_13950</name>
</gene>
<dbReference type="RefSeq" id="WP_317700986.1">
    <property type="nucleotide sequence ID" value="NZ_CP136921.1"/>
</dbReference>
<dbReference type="EC" id="2.1.1.-" evidence="3"/>
<keyword evidence="4" id="KW-1185">Reference proteome</keyword>
<organism evidence="3 4">
    <name type="scientific">Diaphorobacter limosus</name>
    <dbReference type="NCBI Taxonomy" id="3036128"/>
    <lineage>
        <taxon>Bacteria</taxon>
        <taxon>Pseudomonadati</taxon>
        <taxon>Pseudomonadota</taxon>
        <taxon>Betaproteobacteria</taxon>
        <taxon>Burkholderiales</taxon>
        <taxon>Comamonadaceae</taxon>
        <taxon>Diaphorobacter</taxon>
    </lineage>
</organism>
<evidence type="ECO:0000313" key="3">
    <source>
        <dbReference type="EMBL" id="WOO31507.1"/>
    </source>
</evidence>
<evidence type="ECO:0000256" key="1">
    <source>
        <dbReference type="ARBA" id="ARBA00022603"/>
    </source>
</evidence>
<keyword evidence="2 3" id="KW-0808">Transferase</keyword>
<proteinExistence type="predicted"/>
<dbReference type="PANTHER" id="PTHR43619">
    <property type="entry name" value="S-ADENOSYL-L-METHIONINE-DEPENDENT METHYLTRANSFERASE YKTD-RELATED"/>
    <property type="match status" value="1"/>
</dbReference>
<dbReference type="InterPro" id="IPR007213">
    <property type="entry name" value="Ppm1/Ppm2/Tcmp"/>
</dbReference>
<dbReference type="PANTHER" id="PTHR43619:SF2">
    <property type="entry name" value="S-ADENOSYL-L-METHIONINE-DEPENDENT METHYLTRANSFERASES SUPERFAMILY PROTEIN"/>
    <property type="match status" value="1"/>
</dbReference>
<dbReference type="Gene3D" id="3.40.50.150">
    <property type="entry name" value="Vaccinia Virus protein VP39"/>
    <property type="match status" value="1"/>
</dbReference>
<dbReference type="GO" id="GO:0008168">
    <property type="term" value="F:methyltransferase activity"/>
    <property type="evidence" value="ECO:0007669"/>
    <property type="project" value="UniProtKB-KW"/>
</dbReference>
<keyword evidence="1 3" id="KW-0489">Methyltransferase</keyword>
<name>A0ABZ0J2Y7_9BURK</name>
<dbReference type="EMBL" id="CP136921">
    <property type="protein sequence ID" value="WOO31507.1"/>
    <property type="molecule type" value="Genomic_DNA"/>
</dbReference>